<sequence>MLQVKGGLPAEWSQGLRRLRSLAVATPPPGFIPPQLLAVTNLALGGSLPRAWIGGGLPKLIDMSLRFCGLTGTLPPQLFDRQVMLEAVQLDSNN</sequence>
<name>A0A2P6VMY8_9CHLO</name>
<reference evidence="2 3" key="1">
    <citation type="journal article" date="2018" name="Plant J.">
        <title>Genome sequences of Chlorella sorokiniana UTEX 1602 and Micractinium conductrix SAG 241.80: implications to maltose excretion by a green alga.</title>
        <authorList>
            <person name="Arriola M.B."/>
            <person name="Velmurugan N."/>
            <person name="Zhang Y."/>
            <person name="Plunkett M.H."/>
            <person name="Hondzo H."/>
            <person name="Barney B.M."/>
        </authorList>
    </citation>
    <scope>NUCLEOTIDE SEQUENCE [LARGE SCALE GENOMIC DNA]</scope>
    <source>
        <strain evidence="2 3">SAG 241.80</strain>
    </source>
</reference>
<protein>
    <submittedName>
        <fullName evidence="2">Surface antigen</fullName>
    </submittedName>
</protein>
<dbReference type="GO" id="GO:0005930">
    <property type="term" value="C:axoneme"/>
    <property type="evidence" value="ECO:0007669"/>
    <property type="project" value="UniProtKB-SubCell"/>
</dbReference>
<dbReference type="Proteomes" id="UP000239649">
    <property type="component" value="Unassembled WGS sequence"/>
</dbReference>
<comment type="caution">
    <text evidence="2">The sequence shown here is derived from an EMBL/GenBank/DDBJ whole genome shotgun (WGS) entry which is preliminary data.</text>
</comment>
<evidence type="ECO:0000313" key="2">
    <source>
        <dbReference type="EMBL" id="PSC75471.1"/>
    </source>
</evidence>
<accession>A0A2P6VMY8</accession>
<keyword evidence="3" id="KW-1185">Reference proteome</keyword>
<dbReference type="InterPro" id="IPR032675">
    <property type="entry name" value="LRR_dom_sf"/>
</dbReference>
<gene>
    <name evidence="2" type="ORF">C2E20_1692</name>
</gene>
<comment type="subcellular location">
    <subcellularLocation>
        <location evidence="1">Cytoplasm</location>
        <location evidence="1">Cytoskeleton</location>
        <location evidence="1">Cilium axoneme</location>
    </subcellularLocation>
</comment>
<organism evidence="2 3">
    <name type="scientific">Micractinium conductrix</name>
    <dbReference type="NCBI Taxonomy" id="554055"/>
    <lineage>
        <taxon>Eukaryota</taxon>
        <taxon>Viridiplantae</taxon>
        <taxon>Chlorophyta</taxon>
        <taxon>core chlorophytes</taxon>
        <taxon>Trebouxiophyceae</taxon>
        <taxon>Chlorellales</taxon>
        <taxon>Chlorellaceae</taxon>
        <taxon>Chlorella clade</taxon>
        <taxon>Micractinium</taxon>
    </lineage>
</organism>
<dbReference type="AlphaFoldDB" id="A0A2P6VMY8"/>
<evidence type="ECO:0000256" key="1">
    <source>
        <dbReference type="ARBA" id="ARBA00004430"/>
    </source>
</evidence>
<dbReference type="Gene3D" id="3.80.10.10">
    <property type="entry name" value="Ribonuclease Inhibitor"/>
    <property type="match status" value="1"/>
</dbReference>
<evidence type="ECO:0000313" key="3">
    <source>
        <dbReference type="Proteomes" id="UP000239649"/>
    </source>
</evidence>
<dbReference type="OrthoDB" id="676979at2759"/>
<proteinExistence type="predicted"/>
<dbReference type="EMBL" id="LHPF02000002">
    <property type="protein sequence ID" value="PSC75471.1"/>
    <property type="molecule type" value="Genomic_DNA"/>
</dbReference>